<name>A0ABV6U829_9ACTN</name>
<evidence type="ECO:0000313" key="2">
    <source>
        <dbReference type="Proteomes" id="UP001589870"/>
    </source>
</evidence>
<gene>
    <name evidence="1" type="ORF">ACFHYQ_20270</name>
</gene>
<evidence type="ECO:0000313" key="1">
    <source>
        <dbReference type="EMBL" id="MFC0864630.1"/>
    </source>
</evidence>
<comment type="caution">
    <text evidence="1">The sequence shown here is derived from an EMBL/GenBank/DDBJ whole genome shotgun (WGS) entry which is preliminary data.</text>
</comment>
<dbReference type="EMBL" id="JBHMQT010000044">
    <property type="protein sequence ID" value="MFC0864630.1"/>
    <property type="molecule type" value="Genomic_DNA"/>
</dbReference>
<dbReference type="Proteomes" id="UP001589870">
    <property type="component" value="Unassembled WGS sequence"/>
</dbReference>
<organism evidence="1 2">
    <name type="scientific">Sphaerimonospora cavernae</name>
    <dbReference type="NCBI Taxonomy" id="1740611"/>
    <lineage>
        <taxon>Bacteria</taxon>
        <taxon>Bacillati</taxon>
        <taxon>Actinomycetota</taxon>
        <taxon>Actinomycetes</taxon>
        <taxon>Streptosporangiales</taxon>
        <taxon>Streptosporangiaceae</taxon>
        <taxon>Sphaerimonospora</taxon>
    </lineage>
</organism>
<accession>A0ABV6U829</accession>
<protein>
    <submittedName>
        <fullName evidence="1">Uncharacterized protein</fullName>
    </submittedName>
</protein>
<sequence length="89" mass="9132">MTMTSLAHILDGLHCPGCGTLDTLWLDALRGIVECAECGHKARVLVDGPSLPDLLDTVESADNLGVLGSLGAVDNLDTLDLVGSCGGGW</sequence>
<proteinExistence type="predicted"/>
<reference evidence="1 2" key="1">
    <citation type="submission" date="2024-09" db="EMBL/GenBank/DDBJ databases">
        <authorList>
            <person name="Sun Q."/>
            <person name="Mori K."/>
        </authorList>
    </citation>
    <scope>NUCLEOTIDE SEQUENCE [LARGE SCALE GENOMIC DNA]</scope>
    <source>
        <strain evidence="1 2">TBRC 1851</strain>
    </source>
</reference>
<keyword evidence="2" id="KW-1185">Reference proteome</keyword>
<dbReference type="RefSeq" id="WP_394302723.1">
    <property type="nucleotide sequence ID" value="NZ_JBHMQT010000044.1"/>
</dbReference>